<dbReference type="Proteomes" id="UP001242368">
    <property type="component" value="Unassembled WGS sequence"/>
</dbReference>
<keyword evidence="2" id="KW-1185">Reference proteome</keyword>
<evidence type="ECO:0000313" key="1">
    <source>
        <dbReference type="EMBL" id="MDN3710454.1"/>
    </source>
</evidence>
<comment type="caution">
    <text evidence="1">The sequence shown here is derived from an EMBL/GenBank/DDBJ whole genome shotgun (WGS) entry which is preliminary data.</text>
</comment>
<dbReference type="RefSeq" id="WP_290365597.1">
    <property type="nucleotide sequence ID" value="NZ_JAUFQU010000090.1"/>
</dbReference>
<proteinExistence type="predicted"/>
<accession>A0ABT8D5D9</accession>
<gene>
    <name evidence="1" type="ORF">QW060_26940</name>
</gene>
<reference evidence="2" key="1">
    <citation type="journal article" date="2019" name="Int. J. Syst. Evol. Microbiol.">
        <title>The Global Catalogue of Microorganisms (GCM) 10K type strain sequencing project: providing services to taxonomists for standard genome sequencing and annotation.</title>
        <authorList>
            <consortium name="The Broad Institute Genomics Platform"/>
            <consortium name="The Broad Institute Genome Sequencing Center for Infectious Disease"/>
            <person name="Wu L."/>
            <person name="Ma J."/>
        </authorList>
    </citation>
    <scope>NUCLEOTIDE SEQUENCE [LARGE SCALE GENOMIC DNA]</scope>
    <source>
        <strain evidence="2">CECT 7184</strain>
    </source>
</reference>
<evidence type="ECO:0000313" key="2">
    <source>
        <dbReference type="Proteomes" id="UP001242368"/>
    </source>
</evidence>
<name>A0ABT8D5D9_9FLAO</name>
<dbReference type="EMBL" id="JAUFQU010000090">
    <property type="protein sequence ID" value="MDN3710454.1"/>
    <property type="molecule type" value="Genomic_DNA"/>
</dbReference>
<sequence>MFFTIIYKNNLIVNVIEIEIKPKYVTVTLKEFIISGKKSCMDQLYSSHVY</sequence>
<organism evidence="1 2">
    <name type="scientific">Paenimyroides ceti</name>
    <dbReference type="NCBI Taxonomy" id="395087"/>
    <lineage>
        <taxon>Bacteria</taxon>
        <taxon>Pseudomonadati</taxon>
        <taxon>Bacteroidota</taxon>
        <taxon>Flavobacteriia</taxon>
        <taxon>Flavobacteriales</taxon>
        <taxon>Flavobacteriaceae</taxon>
        <taxon>Paenimyroides</taxon>
    </lineage>
</organism>
<protein>
    <submittedName>
        <fullName evidence="1">Uncharacterized protein</fullName>
    </submittedName>
</protein>